<evidence type="ECO:0000313" key="1">
    <source>
        <dbReference type="EMBL" id="EXM39722.1"/>
    </source>
</evidence>
<keyword evidence="1" id="KW-0378">Hydrolase</keyword>
<dbReference type="PANTHER" id="PTHR18901">
    <property type="entry name" value="2-DEOXYGLUCOSE-6-PHOSPHATE PHOSPHATASE 2"/>
    <property type="match status" value="1"/>
</dbReference>
<proteinExistence type="predicted"/>
<evidence type="ECO:0000313" key="2">
    <source>
        <dbReference type="Proteomes" id="UP000021369"/>
    </source>
</evidence>
<dbReference type="PRINTS" id="PR00413">
    <property type="entry name" value="HADHALOGNASE"/>
</dbReference>
<keyword evidence="2" id="KW-1185">Reference proteome</keyword>
<dbReference type="AlphaFoldDB" id="A0A011V2Q3"/>
<dbReference type="OrthoDB" id="9797743at2"/>
<dbReference type="NCBIfam" id="TIGR01509">
    <property type="entry name" value="HAD-SF-IA-v3"/>
    <property type="match status" value="1"/>
</dbReference>
<organism evidence="1 2">
    <name type="scientific">Ruminococcus albus SY3</name>
    <dbReference type="NCBI Taxonomy" id="1341156"/>
    <lineage>
        <taxon>Bacteria</taxon>
        <taxon>Bacillati</taxon>
        <taxon>Bacillota</taxon>
        <taxon>Clostridia</taxon>
        <taxon>Eubacteriales</taxon>
        <taxon>Oscillospiraceae</taxon>
        <taxon>Ruminococcus</taxon>
    </lineage>
</organism>
<name>A0A011V2Q3_RUMAL</name>
<dbReference type="InterPro" id="IPR036412">
    <property type="entry name" value="HAD-like_sf"/>
</dbReference>
<dbReference type="Proteomes" id="UP000021369">
    <property type="component" value="Unassembled WGS sequence"/>
</dbReference>
<dbReference type="RefSeq" id="WP_037286686.1">
    <property type="nucleotide sequence ID" value="NZ_JEOB01000002.1"/>
</dbReference>
<dbReference type="EMBL" id="JEOB01000002">
    <property type="protein sequence ID" value="EXM39722.1"/>
    <property type="molecule type" value="Genomic_DNA"/>
</dbReference>
<sequence>MINGLIFDMDGLMVDTEKLLTRFWREAAAFYGWEMKQEHVLGIRSLAGKYAGPKLQKEISPDFDYAKVRLKRIELMNAYIEKNGIEKKPGLDELIAYGKDKGLRLAVATATDNVRTKLYLESIGVYHHFDKVVCGNMVKSSKPDPDIYLTASAELGLPPAECIALEDSPNGIRSAHSAGCVPVFVPDLSQPDEDTSALMYACCETLAHVIPVIEHLNRYNS</sequence>
<dbReference type="PANTHER" id="PTHR18901:SF38">
    <property type="entry name" value="PSEUDOURIDINE-5'-PHOSPHATASE"/>
    <property type="match status" value="1"/>
</dbReference>
<dbReference type="Pfam" id="PF13419">
    <property type="entry name" value="HAD_2"/>
    <property type="match status" value="1"/>
</dbReference>
<protein>
    <submittedName>
        <fullName evidence="1">HAD family hydrolase</fullName>
    </submittedName>
</protein>
<dbReference type="GO" id="GO:0016787">
    <property type="term" value="F:hydrolase activity"/>
    <property type="evidence" value="ECO:0007669"/>
    <property type="project" value="UniProtKB-KW"/>
</dbReference>
<accession>A0A011V2Q3</accession>
<dbReference type="SFLD" id="SFLDG01129">
    <property type="entry name" value="C1.5:_HAD__Beta-PGM__Phosphata"/>
    <property type="match status" value="1"/>
</dbReference>
<dbReference type="Gene3D" id="1.10.150.240">
    <property type="entry name" value="Putative phosphatase, domain 2"/>
    <property type="match status" value="1"/>
</dbReference>
<dbReference type="Gene3D" id="3.40.50.1000">
    <property type="entry name" value="HAD superfamily/HAD-like"/>
    <property type="match status" value="1"/>
</dbReference>
<comment type="caution">
    <text evidence="1">The sequence shown here is derived from an EMBL/GenBank/DDBJ whole genome shotgun (WGS) entry which is preliminary data.</text>
</comment>
<dbReference type="PATRIC" id="fig|1341156.4.peg.1992"/>
<dbReference type="InterPro" id="IPR023214">
    <property type="entry name" value="HAD_sf"/>
</dbReference>
<dbReference type="SUPFAM" id="SSF56784">
    <property type="entry name" value="HAD-like"/>
    <property type="match status" value="1"/>
</dbReference>
<dbReference type="InterPro" id="IPR023198">
    <property type="entry name" value="PGP-like_dom2"/>
</dbReference>
<dbReference type="SFLD" id="SFLDS00003">
    <property type="entry name" value="Haloacid_Dehalogenase"/>
    <property type="match status" value="1"/>
</dbReference>
<dbReference type="InterPro" id="IPR041492">
    <property type="entry name" value="HAD_2"/>
</dbReference>
<dbReference type="InterPro" id="IPR006439">
    <property type="entry name" value="HAD-SF_hydro_IA"/>
</dbReference>
<gene>
    <name evidence="1" type="ORF">RASY3_07925</name>
</gene>
<reference evidence="1 2" key="1">
    <citation type="submission" date="2013-06" db="EMBL/GenBank/DDBJ databases">
        <title>Rumen cellulosomics: divergent fiber-degrading strategies revealed by comparative genome-wide analysis of six Ruminococcal strains.</title>
        <authorList>
            <person name="Dassa B."/>
            <person name="Borovok I."/>
            <person name="Lamed R."/>
            <person name="Flint H."/>
            <person name="Yeoman C.J."/>
            <person name="White B."/>
            <person name="Bayer E.A."/>
        </authorList>
    </citation>
    <scope>NUCLEOTIDE SEQUENCE [LARGE SCALE GENOMIC DNA]</scope>
    <source>
        <strain evidence="1 2">SY3</strain>
    </source>
</reference>